<dbReference type="EMBL" id="CCBN010000003">
    <property type="protein sequence ID" value="CDO52788.1"/>
    <property type="molecule type" value="Genomic_DNA"/>
</dbReference>
<evidence type="ECO:0000256" key="1">
    <source>
        <dbReference type="SAM" id="MobiDB-lite"/>
    </source>
</evidence>
<dbReference type="Proteomes" id="UP000242525">
    <property type="component" value="Unassembled WGS sequence"/>
</dbReference>
<gene>
    <name evidence="2" type="ORF">BN980_GECA03s07776g</name>
</gene>
<sequence length="595" mass="62888">MSLLLDYHSSTSSAPPPYALAPGAPNSPIGLPANSISDLPHRYYPMPRRMESNEANEDGSSVPDMATEERLTGHTSTAPGVPQVNSNSLFSPASVITDLSSMDYSTPASYVPGLTPEEEQEEAQLPAVELSESNVSGAGLPEYSTGAQITRAPTEPEQSTLSRLNQHLHPHHNNSTADDDRLTSALTIRIDRTRFSLGDIIQGTIMFVPWRKKDSDQPQGISGVNLLLLVKESTFSSLGSNANISCSHTYKLGYHIVPEMAMPPDGTVSTGYIYSFPFSVQVPNVKMSPDEACTCGAHAEHMRLGPSFSRPGVKVEYQLCATVRGPQVSALTSESRIVTLCRSVRDLEIVSSYPPLAGDSPGHSSSDSDAATRVHSAQANLKFGGTLKTLWSSSKKATAAANGQLSIQLTMPNSSTGGGLRLALDRAYSMLLPLELDFAGTGTPSVQRTSLELRSTTTYLASRKVATLDQARAAPKLAAAAIKTVTETLVLAQHEMNADWQQGESGHKTCTVSIPLAWDPEVLSQSSAPGGPALAASGPAAPGASTTAAVSPSFKSCVVEHQHELELKVFVSGGTGLKKQVCVGLKVPLEVVATA</sequence>
<keyword evidence="3" id="KW-1185">Reference proteome</keyword>
<evidence type="ECO:0000313" key="3">
    <source>
        <dbReference type="Proteomes" id="UP000242525"/>
    </source>
</evidence>
<dbReference type="OrthoDB" id="2283785at2759"/>
<proteinExistence type="predicted"/>
<protein>
    <submittedName>
        <fullName evidence="2">Uncharacterized protein</fullName>
    </submittedName>
</protein>
<dbReference type="AlphaFoldDB" id="A0A0J9X7L0"/>
<comment type="caution">
    <text evidence="2">The sequence shown here is derived from an EMBL/GenBank/DDBJ whole genome shotgun (WGS) entry which is preliminary data.</text>
</comment>
<name>A0A0J9X7L0_GEOCN</name>
<evidence type="ECO:0000313" key="2">
    <source>
        <dbReference type="EMBL" id="CDO52788.1"/>
    </source>
</evidence>
<organism evidence="2 3">
    <name type="scientific">Geotrichum candidum</name>
    <name type="common">Oospora lactis</name>
    <name type="synonym">Dipodascus geotrichum</name>
    <dbReference type="NCBI Taxonomy" id="1173061"/>
    <lineage>
        <taxon>Eukaryota</taxon>
        <taxon>Fungi</taxon>
        <taxon>Dikarya</taxon>
        <taxon>Ascomycota</taxon>
        <taxon>Saccharomycotina</taxon>
        <taxon>Dipodascomycetes</taxon>
        <taxon>Dipodascales</taxon>
        <taxon>Dipodascaceae</taxon>
        <taxon>Geotrichum</taxon>
    </lineage>
</organism>
<accession>A0A0J9X7L0</accession>
<feature type="region of interest" description="Disordered" evidence="1">
    <location>
        <begin position="1"/>
        <end position="21"/>
    </location>
</feature>
<reference evidence="2" key="1">
    <citation type="submission" date="2014-03" db="EMBL/GenBank/DDBJ databases">
        <authorList>
            <person name="Casaregola S."/>
        </authorList>
    </citation>
    <scope>NUCLEOTIDE SEQUENCE [LARGE SCALE GENOMIC DNA]</scope>
    <source>
        <strain evidence="2">CLIB 918</strain>
    </source>
</reference>